<accession>A0A447IMI7</accession>
<protein>
    <recommendedName>
        <fullName evidence="4">Winged helix DNA-binding domain-containing protein</fullName>
    </recommendedName>
</protein>
<evidence type="ECO:0000313" key="3">
    <source>
        <dbReference type="Proteomes" id="UP000270743"/>
    </source>
</evidence>
<dbReference type="InterPro" id="IPR009351">
    <property type="entry name" value="AlkZ-like"/>
</dbReference>
<dbReference type="AlphaFoldDB" id="A0A447IMI7"/>
<organism evidence="2 3">
    <name type="scientific">Paracoccus haematequi</name>
    <dbReference type="NCBI Taxonomy" id="2491866"/>
    <lineage>
        <taxon>Bacteria</taxon>
        <taxon>Pseudomonadati</taxon>
        <taxon>Pseudomonadota</taxon>
        <taxon>Alphaproteobacteria</taxon>
        <taxon>Rhodobacterales</taxon>
        <taxon>Paracoccaceae</taxon>
        <taxon>Paracoccus</taxon>
    </lineage>
</organism>
<dbReference type="PANTHER" id="PTHR30528">
    <property type="entry name" value="CYTOPLASMIC PROTEIN"/>
    <property type="match status" value="1"/>
</dbReference>
<keyword evidence="3" id="KW-1185">Reference proteome</keyword>
<dbReference type="Pfam" id="PF06224">
    <property type="entry name" value="AlkZ-like"/>
    <property type="match status" value="1"/>
</dbReference>
<name>A0A447IMI7_9RHOB</name>
<reference evidence="2 3" key="1">
    <citation type="submission" date="2018-12" db="EMBL/GenBank/DDBJ databases">
        <authorList>
            <person name="Criscuolo A."/>
        </authorList>
    </citation>
    <scope>NUCLEOTIDE SEQUENCE [LARGE SCALE GENOMIC DNA]</scope>
    <source>
        <strain evidence="2">ACIP1116241</strain>
    </source>
</reference>
<gene>
    <name evidence="2" type="ORF">PARHAE_01868</name>
</gene>
<dbReference type="Gene3D" id="3.40.50.720">
    <property type="entry name" value="NAD(P)-binding Rossmann-like Domain"/>
    <property type="match status" value="2"/>
</dbReference>
<dbReference type="EMBL" id="UZWE01000029">
    <property type="protein sequence ID" value="VDS08684.1"/>
    <property type="molecule type" value="Genomic_DNA"/>
</dbReference>
<evidence type="ECO:0000313" key="2">
    <source>
        <dbReference type="EMBL" id="VDS08684.1"/>
    </source>
</evidence>
<dbReference type="Proteomes" id="UP000270743">
    <property type="component" value="Unassembled WGS sequence"/>
</dbReference>
<sequence length="495" mass="55415">MDLDLAFPRQGSTPRLESPEGDPTTGTLVNVSRGSVVDDPALTALPNGTLYPHHASGTKETRGRMAQLTRDNLDAFFAGRPLPTPIAVFVPAASLARMTVPLLTNADARRLFLDRHLLLGQGSGPARGADLAGVLDDLGFVQVDSVNTLARSHDLILWSRRGRYRPASLDHLVARHRAAFEHWTHDAAIVPMRFYPMWRLKFARDEARIRRRWPAWQGEGWDREIDAVLQRIADHGPASSLEVGDDAPRKGAGWWDWHPSKVALEYLWRSGRLAISHRRGFRKVYDLAERVIPAQVRDVRLEAPEVIDWAMSAAMDRLGFATSGELAAFFEIATRDEARQWCADALSAGRITAVDVEMADGSRRRSFSTASLLDGLASLPQPSGRVRLLSPFDPALRDRARAERLFGFRYRIEIFVPAPRRRYGYYVFPVMQGCRLIGRLDAKREGGVLAVRAFWPEAGVRMGRARQAGLTAELQRILPLARTAEIRFAPDWLRA</sequence>
<evidence type="ECO:0008006" key="4">
    <source>
        <dbReference type="Google" id="ProtNLM"/>
    </source>
</evidence>
<feature type="region of interest" description="Disordered" evidence="1">
    <location>
        <begin position="1"/>
        <end position="27"/>
    </location>
</feature>
<dbReference type="PANTHER" id="PTHR30528:SF0">
    <property type="entry name" value="CYTOPLASMIC PROTEIN"/>
    <property type="match status" value="1"/>
</dbReference>
<evidence type="ECO:0000256" key="1">
    <source>
        <dbReference type="SAM" id="MobiDB-lite"/>
    </source>
</evidence>
<proteinExistence type="predicted"/>